<evidence type="ECO:0000256" key="4">
    <source>
        <dbReference type="SAM" id="SignalP"/>
    </source>
</evidence>
<evidence type="ECO:0000259" key="6">
    <source>
        <dbReference type="PROSITE" id="PS51910"/>
    </source>
</evidence>
<dbReference type="GO" id="GO:0005975">
    <property type="term" value="P:carbohydrate metabolic process"/>
    <property type="evidence" value="ECO:0007669"/>
    <property type="project" value="InterPro"/>
</dbReference>
<feature type="compositionally biased region" description="Polar residues" evidence="3">
    <location>
        <begin position="819"/>
        <end position="831"/>
    </location>
</feature>
<dbReference type="InterPro" id="IPR018371">
    <property type="entry name" value="Chitin-binding_1_CS"/>
</dbReference>
<keyword evidence="8" id="KW-1185">Reference proteome</keyword>
<proteinExistence type="predicted"/>
<evidence type="ECO:0000256" key="1">
    <source>
        <dbReference type="ARBA" id="ARBA00022669"/>
    </source>
</evidence>
<dbReference type="Proteomes" id="UP000266841">
    <property type="component" value="Unassembled WGS sequence"/>
</dbReference>
<dbReference type="Pfam" id="PF00704">
    <property type="entry name" value="Glyco_hydro_18"/>
    <property type="match status" value="1"/>
</dbReference>
<reference evidence="7 8" key="1">
    <citation type="journal article" date="2012" name="Genome Biol.">
        <title>Genome and low-iron response of an oceanic diatom adapted to chronic iron limitation.</title>
        <authorList>
            <person name="Lommer M."/>
            <person name="Specht M."/>
            <person name="Roy A.S."/>
            <person name="Kraemer L."/>
            <person name="Andreson R."/>
            <person name="Gutowska M.A."/>
            <person name="Wolf J."/>
            <person name="Bergner S.V."/>
            <person name="Schilhabel M.B."/>
            <person name="Klostermeier U.C."/>
            <person name="Beiko R.G."/>
            <person name="Rosenstiel P."/>
            <person name="Hippler M."/>
            <person name="Laroche J."/>
        </authorList>
    </citation>
    <scope>NUCLEOTIDE SEQUENCE [LARGE SCALE GENOMIC DNA]</scope>
    <source>
        <strain evidence="7 8">CCMP1005</strain>
    </source>
</reference>
<keyword evidence="4" id="KW-0732">Signal</keyword>
<dbReference type="InterPro" id="IPR036861">
    <property type="entry name" value="Endochitinase-like_sf"/>
</dbReference>
<comment type="caution">
    <text evidence="2">Lacks conserved residue(s) required for the propagation of feature annotation.</text>
</comment>
<evidence type="ECO:0000256" key="2">
    <source>
        <dbReference type="PROSITE-ProRule" id="PRU00261"/>
    </source>
</evidence>
<gene>
    <name evidence="7" type="ORF">THAOC_33534</name>
</gene>
<evidence type="ECO:0000259" key="5">
    <source>
        <dbReference type="PROSITE" id="PS50941"/>
    </source>
</evidence>
<dbReference type="Gene3D" id="3.20.20.80">
    <property type="entry name" value="Glycosidases"/>
    <property type="match status" value="1"/>
</dbReference>
<feature type="compositionally biased region" description="Low complexity" evidence="3">
    <location>
        <begin position="604"/>
        <end position="626"/>
    </location>
</feature>
<dbReference type="EMBL" id="AGNL01046682">
    <property type="protein sequence ID" value="EJK47728.1"/>
    <property type="molecule type" value="Genomic_DNA"/>
</dbReference>
<protein>
    <submittedName>
        <fullName evidence="7">Chitinase</fullName>
    </submittedName>
</protein>
<organism evidence="7 8">
    <name type="scientific">Thalassiosira oceanica</name>
    <name type="common">Marine diatom</name>
    <dbReference type="NCBI Taxonomy" id="159749"/>
    <lineage>
        <taxon>Eukaryota</taxon>
        <taxon>Sar</taxon>
        <taxon>Stramenopiles</taxon>
        <taxon>Ochrophyta</taxon>
        <taxon>Bacillariophyta</taxon>
        <taxon>Coscinodiscophyceae</taxon>
        <taxon>Thalassiosirophycidae</taxon>
        <taxon>Thalassiosirales</taxon>
        <taxon>Thalassiosiraceae</taxon>
        <taxon>Thalassiosira</taxon>
    </lineage>
</organism>
<feature type="region of interest" description="Disordered" evidence="3">
    <location>
        <begin position="813"/>
        <end position="833"/>
    </location>
</feature>
<keyword evidence="1 2" id="KW-0147">Chitin-binding</keyword>
<comment type="caution">
    <text evidence="7">The sequence shown here is derived from an EMBL/GenBank/DDBJ whole genome shotgun (WGS) entry which is preliminary data.</text>
</comment>
<feature type="disulfide bond" evidence="2">
    <location>
        <begin position="848"/>
        <end position="862"/>
    </location>
</feature>
<dbReference type="PROSITE" id="PS00026">
    <property type="entry name" value="CHIT_BIND_I_1"/>
    <property type="match status" value="1"/>
</dbReference>
<sequence length="873" mass="92704">MKFNQSTLSIAAAAFFAPAHLVHGWEVVGGTASDPARENCPHCLNRGGTDGVCGISSTANYEQPPNAMGGLMPPVVQACYSPGSVVEFESVLTAHHKGHFEFRACPVSSGEVPTQECFDSNPLTFVEDPLYGAVPDTNHPERAYIPNAGSDDTQWTYKHRYQLPSNLEGELVIIQWYYLTANSCNPEGYDDYNFAPLGIPDNSLGQCNYPLPSNGVPGKPEQFWNCAEVKISTDCEASTPFPTKQPSVPVTKSPVAVSTPRPTISNAPTFKSAVAESREDSRLIAYLANWQACPTDDMLDAYTHIVIAFAVSYTWSAAKNNCDTSCSVSAPPTCGNQVRQDLIDKWRGQGKKVILSFGGAGMGGSWPGDNNNCWDYCFGKEDDVSTQLVSIVQSQNLDGIDLDYGTQSGLCTAKDTSLFPTEASFDTAAQNFLTGITSNLRQKMDALGDDYELTHAPMDSDLAPTSKYYQILKDQSENLDYLMPQFYNGYIKVVSDGFTGTGAGAYSAESVYSNLAMDLFPNRPDKASLHRPGTGSNANGQQAVSVLQQVKEFDQGQYSCNGGAFFWVASADASGAWSDPVAAELALTAGCLDGTTPPPPSPPNTTSNPTSGVTAQPTSPTTSQPTNAVTSKPTNAPIVVGPVVAVFDAVLGAPRCASATSSCESGDLLKRMSCSEPNGSNSVDECVDGSKAIQSIERITAASLSGEVFKEGDMVVISADVHAWLDGQSDVAVDIYHAVSASYPIWNLVHSEVVNGGMATVSANHELPGGSPTQAFRFNIRHGGQPETGCSGGQWDDVDDLILHVEPEVITTTTTTTTPRTQNPNCPNKSGSGWGSCGPDKPCADGACCSQWGYCGLSNDFCGTCCQNGPCFS</sequence>
<evidence type="ECO:0000256" key="3">
    <source>
        <dbReference type="SAM" id="MobiDB-lite"/>
    </source>
</evidence>
<evidence type="ECO:0000313" key="8">
    <source>
        <dbReference type="Proteomes" id="UP000266841"/>
    </source>
</evidence>
<feature type="disulfide bond" evidence="2">
    <location>
        <begin position="843"/>
        <end position="855"/>
    </location>
</feature>
<dbReference type="eggNOG" id="ENOG502RZQ1">
    <property type="taxonomic scope" value="Eukaryota"/>
</dbReference>
<feature type="domain" description="GH18" evidence="6">
    <location>
        <begin position="281"/>
        <end position="588"/>
    </location>
</feature>
<evidence type="ECO:0000313" key="7">
    <source>
        <dbReference type="EMBL" id="EJK47728.1"/>
    </source>
</evidence>
<feature type="region of interest" description="Disordered" evidence="3">
    <location>
        <begin position="242"/>
        <end position="261"/>
    </location>
</feature>
<dbReference type="AlphaFoldDB" id="K0R416"/>
<dbReference type="SUPFAM" id="SSF51445">
    <property type="entry name" value="(Trans)glycosidases"/>
    <property type="match status" value="1"/>
</dbReference>
<feature type="signal peptide" evidence="4">
    <location>
        <begin position="1"/>
        <end position="24"/>
    </location>
</feature>
<dbReference type="SUPFAM" id="SSF57016">
    <property type="entry name" value="Plant lectins/antimicrobial peptides"/>
    <property type="match status" value="1"/>
</dbReference>
<dbReference type="PROSITE" id="PS50941">
    <property type="entry name" value="CHIT_BIND_I_2"/>
    <property type="match status" value="1"/>
</dbReference>
<dbReference type="GO" id="GO:0008061">
    <property type="term" value="F:chitin binding"/>
    <property type="evidence" value="ECO:0007669"/>
    <property type="project" value="UniProtKB-UniRule"/>
</dbReference>
<feature type="domain" description="Chitin-binding type-1" evidence="5">
    <location>
        <begin position="834"/>
        <end position="873"/>
    </location>
</feature>
<dbReference type="InterPro" id="IPR004302">
    <property type="entry name" value="Cellulose/chitin-bd_N"/>
</dbReference>
<dbReference type="SMART" id="SM00270">
    <property type="entry name" value="ChtBD1"/>
    <property type="match status" value="1"/>
</dbReference>
<dbReference type="Gene3D" id="3.30.60.10">
    <property type="entry name" value="Endochitinase-like"/>
    <property type="match status" value="1"/>
</dbReference>
<accession>K0R416</accession>
<dbReference type="Pfam" id="PF03067">
    <property type="entry name" value="LPMO_10"/>
    <property type="match status" value="1"/>
</dbReference>
<dbReference type="OrthoDB" id="47267at2759"/>
<name>K0R416_THAOC</name>
<feature type="region of interest" description="Disordered" evidence="3">
    <location>
        <begin position="590"/>
        <end position="634"/>
    </location>
</feature>
<dbReference type="InterPro" id="IPR001223">
    <property type="entry name" value="Glyco_hydro18_cat"/>
</dbReference>
<dbReference type="InterPro" id="IPR017853">
    <property type="entry name" value="GH"/>
</dbReference>
<feature type="chain" id="PRO_5003836587" evidence="4">
    <location>
        <begin position="25"/>
        <end position="873"/>
    </location>
</feature>
<dbReference type="InterPro" id="IPR001002">
    <property type="entry name" value="Chitin-bd_1"/>
</dbReference>
<keyword evidence="2" id="KW-1015">Disulfide bond</keyword>
<dbReference type="CDD" id="cd00035">
    <property type="entry name" value="ChtBD1"/>
    <property type="match status" value="1"/>
</dbReference>
<dbReference type="PROSITE" id="PS51910">
    <property type="entry name" value="GH18_2"/>
    <property type="match status" value="1"/>
</dbReference>